<sequence>MALGDTVQVDETNPRQQSYAPGQQGGCHYFTTEPDLTKGVEAPLQYVGWCGVNNRL</sequence>
<feature type="region of interest" description="Disordered" evidence="1">
    <location>
        <begin position="1"/>
        <end position="26"/>
    </location>
</feature>
<gene>
    <name evidence="2" type="primary">ORF68092</name>
</gene>
<evidence type="ECO:0000256" key="1">
    <source>
        <dbReference type="SAM" id="MobiDB-lite"/>
    </source>
</evidence>
<dbReference type="EMBL" id="HACG01022019">
    <property type="protein sequence ID" value="CEK68884.1"/>
    <property type="molecule type" value="Transcribed_RNA"/>
</dbReference>
<dbReference type="AlphaFoldDB" id="A0A0B6ZJU0"/>
<accession>A0A0B6ZJU0</accession>
<name>A0A0B6ZJU0_9EUPU</name>
<protein>
    <submittedName>
        <fullName evidence="2">Uncharacterized protein</fullName>
    </submittedName>
</protein>
<evidence type="ECO:0000313" key="2">
    <source>
        <dbReference type="EMBL" id="CEK68884.1"/>
    </source>
</evidence>
<feature type="compositionally biased region" description="Polar residues" evidence="1">
    <location>
        <begin position="9"/>
        <end position="21"/>
    </location>
</feature>
<reference evidence="2" key="1">
    <citation type="submission" date="2014-12" db="EMBL/GenBank/DDBJ databases">
        <title>Insight into the proteome of Arion vulgaris.</title>
        <authorList>
            <person name="Aradska J."/>
            <person name="Bulat T."/>
            <person name="Smidak R."/>
            <person name="Sarate P."/>
            <person name="Gangsoo J."/>
            <person name="Sialana F."/>
            <person name="Bilban M."/>
            <person name="Lubec G."/>
        </authorList>
    </citation>
    <scope>NUCLEOTIDE SEQUENCE</scope>
    <source>
        <tissue evidence="2">Skin</tissue>
    </source>
</reference>
<proteinExistence type="predicted"/>
<organism evidence="2">
    <name type="scientific">Arion vulgaris</name>
    <dbReference type="NCBI Taxonomy" id="1028688"/>
    <lineage>
        <taxon>Eukaryota</taxon>
        <taxon>Metazoa</taxon>
        <taxon>Spiralia</taxon>
        <taxon>Lophotrochozoa</taxon>
        <taxon>Mollusca</taxon>
        <taxon>Gastropoda</taxon>
        <taxon>Heterobranchia</taxon>
        <taxon>Euthyneura</taxon>
        <taxon>Panpulmonata</taxon>
        <taxon>Eupulmonata</taxon>
        <taxon>Stylommatophora</taxon>
        <taxon>Helicina</taxon>
        <taxon>Arionoidea</taxon>
        <taxon>Arionidae</taxon>
        <taxon>Arion</taxon>
    </lineage>
</organism>